<name>A0A1A9F2X5_9GAMM</name>
<dbReference type="Pfam" id="PF14065">
    <property type="entry name" value="Pvc16_N"/>
    <property type="match status" value="1"/>
</dbReference>
<dbReference type="Proteomes" id="UP000078070">
    <property type="component" value="Chromosome"/>
</dbReference>
<dbReference type="AlphaFoldDB" id="A0A1A9F2X5"/>
<keyword evidence="3" id="KW-1185">Reference proteome</keyword>
<evidence type="ECO:0000259" key="1">
    <source>
        <dbReference type="Pfam" id="PF14065"/>
    </source>
</evidence>
<reference evidence="3" key="1">
    <citation type="submission" date="2016-05" db="EMBL/GenBank/DDBJ databases">
        <authorList>
            <person name="Baek K."/>
            <person name="Yang S.-J."/>
        </authorList>
    </citation>
    <scope>NUCLEOTIDE SEQUENCE [LARGE SCALE GENOMIC DNA]</scope>
    <source>
        <strain evidence="3">ST58-10</strain>
    </source>
</reference>
<dbReference type="KEGG" id="mars:A8C75_19940"/>
<gene>
    <name evidence="2" type="ORF">A8C75_19940</name>
</gene>
<evidence type="ECO:0000313" key="2">
    <source>
        <dbReference type="EMBL" id="ANG64515.1"/>
    </source>
</evidence>
<reference evidence="2 3" key="2">
    <citation type="journal article" date="2018" name="Int. J. Syst. Evol. Microbiol.">
        <title>Marinobacterium aestuarii sp. nov., a benzene-degrading marine bacterium isolated from estuary sediment.</title>
        <authorList>
            <person name="Bae S.S."/>
            <person name="Jung J."/>
            <person name="Chung D."/>
            <person name="Baek K."/>
        </authorList>
    </citation>
    <scope>NUCLEOTIDE SEQUENCE [LARGE SCALE GENOMIC DNA]</scope>
    <source>
        <strain evidence="2 3">ST58-10</strain>
    </source>
</reference>
<accession>A0A1A9F2X5</accession>
<dbReference type="InterPro" id="IPR025351">
    <property type="entry name" value="Pvc16_N"/>
</dbReference>
<dbReference type="EMBL" id="CP015839">
    <property type="protein sequence ID" value="ANG64515.1"/>
    <property type="molecule type" value="Genomic_DNA"/>
</dbReference>
<dbReference type="RefSeq" id="WP_067386117.1">
    <property type="nucleotide sequence ID" value="NZ_CP015839.1"/>
</dbReference>
<dbReference type="OrthoDB" id="527247at2"/>
<organism evidence="2 3">
    <name type="scientific">Marinobacterium aestuarii</name>
    <dbReference type="NCBI Taxonomy" id="1821621"/>
    <lineage>
        <taxon>Bacteria</taxon>
        <taxon>Pseudomonadati</taxon>
        <taxon>Pseudomonadota</taxon>
        <taxon>Gammaproteobacteria</taxon>
        <taxon>Oceanospirillales</taxon>
        <taxon>Oceanospirillaceae</taxon>
        <taxon>Marinobacterium</taxon>
    </lineage>
</organism>
<feature type="domain" description="Pvc16 N-terminal" evidence="1">
    <location>
        <begin position="14"/>
        <end position="171"/>
    </location>
</feature>
<protein>
    <recommendedName>
        <fullName evidence="1">Pvc16 N-terminal domain-containing protein</fullName>
    </recommendedName>
</protein>
<sequence>MPQTSSLSIICREVEDFLRNGLNAGGNEVSLSIGAPADLPAAPGHRVNLFFYRFEPGGFEAGLRPGQPWHIRLFCLITSFAIDEDPIASGENDLRFLGHIMQLFRQTPVLQPVALDGEEIRLQVIFSPVTDEQINQVWSTQGDTTYRPSLIYEMALAVITPIEAAIEPPRVAAISQQALADMSARHARFSGIVERPVFNPVRIDVDNPQWQPALCWLLDDLCAHTLSFDVDSPEFAAFAPRIWLAGVPGEAVQLSWRVWDGSQWRDNGAPVAASPSHAAITPDAIPAPQPGIFPLQIALPFALAPDQSAAQGLLTASREITPFAGAAPIRLESNPLLINLYRSNG</sequence>
<dbReference type="STRING" id="1821621.A8C75_19940"/>
<evidence type="ECO:0000313" key="3">
    <source>
        <dbReference type="Proteomes" id="UP000078070"/>
    </source>
</evidence>
<proteinExistence type="predicted"/>